<accession>A0A0A9B215</accession>
<name>A0A0A9B215_ARUDO</name>
<proteinExistence type="predicted"/>
<protein>
    <submittedName>
        <fullName evidence="1">Uncharacterized protein</fullName>
    </submittedName>
</protein>
<organism evidence="1">
    <name type="scientific">Arundo donax</name>
    <name type="common">Giant reed</name>
    <name type="synonym">Donax arundinaceus</name>
    <dbReference type="NCBI Taxonomy" id="35708"/>
    <lineage>
        <taxon>Eukaryota</taxon>
        <taxon>Viridiplantae</taxon>
        <taxon>Streptophyta</taxon>
        <taxon>Embryophyta</taxon>
        <taxon>Tracheophyta</taxon>
        <taxon>Spermatophyta</taxon>
        <taxon>Magnoliopsida</taxon>
        <taxon>Liliopsida</taxon>
        <taxon>Poales</taxon>
        <taxon>Poaceae</taxon>
        <taxon>PACMAD clade</taxon>
        <taxon>Arundinoideae</taxon>
        <taxon>Arundineae</taxon>
        <taxon>Arundo</taxon>
    </lineage>
</organism>
<dbReference type="EMBL" id="GBRH01241737">
    <property type="protein sequence ID" value="JAD56158.1"/>
    <property type="molecule type" value="Transcribed_RNA"/>
</dbReference>
<evidence type="ECO:0000313" key="1">
    <source>
        <dbReference type="EMBL" id="JAD56158.1"/>
    </source>
</evidence>
<sequence length="41" mass="4526">MIQCLLLQLLSFEATVSRAKLLAPADFLTPFLSIFSLTLSL</sequence>
<reference evidence="1" key="1">
    <citation type="submission" date="2014-09" db="EMBL/GenBank/DDBJ databases">
        <authorList>
            <person name="Magalhaes I.L.F."/>
            <person name="Oliveira U."/>
            <person name="Santos F.R."/>
            <person name="Vidigal T.H.D.A."/>
            <person name="Brescovit A.D."/>
            <person name="Santos A.J."/>
        </authorList>
    </citation>
    <scope>NUCLEOTIDE SEQUENCE</scope>
    <source>
        <tissue evidence="1">Shoot tissue taken approximately 20 cm above the soil surface</tissue>
    </source>
</reference>
<reference evidence="1" key="2">
    <citation type="journal article" date="2015" name="Data Brief">
        <title>Shoot transcriptome of the giant reed, Arundo donax.</title>
        <authorList>
            <person name="Barrero R.A."/>
            <person name="Guerrero F.D."/>
            <person name="Moolhuijzen P."/>
            <person name="Goolsby J.A."/>
            <person name="Tidwell J."/>
            <person name="Bellgard S.E."/>
            <person name="Bellgard M.I."/>
        </authorList>
    </citation>
    <scope>NUCLEOTIDE SEQUENCE</scope>
    <source>
        <tissue evidence="1">Shoot tissue taken approximately 20 cm above the soil surface</tissue>
    </source>
</reference>
<dbReference type="AlphaFoldDB" id="A0A0A9B215"/>